<dbReference type="Proteomes" id="UP000093366">
    <property type="component" value="Unassembled WGS sequence"/>
</dbReference>
<feature type="transmembrane region" description="Helical" evidence="1">
    <location>
        <begin position="12"/>
        <end position="34"/>
    </location>
</feature>
<dbReference type="PANTHER" id="PTHR34219:SF3">
    <property type="entry name" value="BLL7967 PROTEIN"/>
    <property type="match status" value="1"/>
</dbReference>
<dbReference type="Pfam" id="PF03929">
    <property type="entry name" value="PepSY_TM"/>
    <property type="match status" value="1"/>
</dbReference>
<evidence type="ECO:0000313" key="2">
    <source>
        <dbReference type="EMBL" id="OCQ22790.1"/>
    </source>
</evidence>
<dbReference type="RefSeq" id="WP_065788794.1">
    <property type="nucleotide sequence ID" value="NZ_MAUJ01000001.1"/>
</dbReference>
<dbReference type="OrthoDB" id="271465at2"/>
<evidence type="ECO:0000313" key="3">
    <source>
        <dbReference type="Proteomes" id="UP000093366"/>
    </source>
</evidence>
<dbReference type="InterPro" id="IPR005625">
    <property type="entry name" value="PepSY-ass_TM"/>
</dbReference>
<reference evidence="3" key="1">
    <citation type="submission" date="2016-07" db="EMBL/GenBank/DDBJ databases">
        <authorList>
            <person name="Florea S."/>
            <person name="Webb J.S."/>
            <person name="Jaromczyk J."/>
            <person name="Schardl C.L."/>
        </authorList>
    </citation>
    <scope>NUCLEOTIDE SEQUENCE [LARGE SCALE GENOMIC DNA]</scope>
    <source>
        <strain evidence="3">IPB1</strain>
    </source>
</reference>
<accession>A0A1C0TTZ5</accession>
<organism evidence="2 3">
    <name type="scientific">Pseudoalteromonas luteoviolacea</name>
    <dbReference type="NCBI Taxonomy" id="43657"/>
    <lineage>
        <taxon>Bacteria</taxon>
        <taxon>Pseudomonadati</taxon>
        <taxon>Pseudomonadota</taxon>
        <taxon>Gammaproteobacteria</taxon>
        <taxon>Alteromonadales</taxon>
        <taxon>Pseudoalteromonadaceae</taxon>
        <taxon>Pseudoalteromonas</taxon>
    </lineage>
</organism>
<keyword evidence="1" id="KW-0472">Membrane</keyword>
<feature type="transmembrane region" description="Helical" evidence="1">
    <location>
        <begin position="135"/>
        <end position="157"/>
    </location>
</feature>
<protein>
    <recommendedName>
        <fullName evidence="4">PepSY domain-containing protein</fullName>
    </recommendedName>
</protein>
<comment type="caution">
    <text evidence="2">The sequence shown here is derived from an EMBL/GenBank/DDBJ whole genome shotgun (WGS) entry which is preliminary data.</text>
</comment>
<dbReference type="EMBL" id="MAUJ01000001">
    <property type="protein sequence ID" value="OCQ22790.1"/>
    <property type="molecule type" value="Genomic_DNA"/>
</dbReference>
<evidence type="ECO:0008006" key="4">
    <source>
        <dbReference type="Google" id="ProtNLM"/>
    </source>
</evidence>
<evidence type="ECO:0000256" key="1">
    <source>
        <dbReference type="SAM" id="Phobius"/>
    </source>
</evidence>
<keyword evidence="1" id="KW-0812">Transmembrane</keyword>
<name>A0A1C0TTZ5_9GAMM</name>
<dbReference type="AlphaFoldDB" id="A0A1C0TTZ5"/>
<sequence length="173" mass="19963">MSFKRKNRNIHKWASIVIALPLLVILISGILLLVKKEFDFIQPPSAKGQSSQPTITFEQILSTAQSIESANISSWSDINRLDVRPAKGITKIRSHNSIEIQIDNHTGQVLQVAKRNYEFIESLHDGTFFEKNANLWLMLPVSFILLFMIVTGLVMFFQPFRTKQKNRLRLRRK</sequence>
<gene>
    <name evidence="2" type="ORF">A7985_02200</name>
</gene>
<keyword evidence="1" id="KW-1133">Transmembrane helix</keyword>
<dbReference type="PANTHER" id="PTHR34219">
    <property type="entry name" value="IRON-REGULATED INNER MEMBRANE PROTEIN-RELATED"/>
    <property type="match status" value="1"/>
</dbReference>
<proteinExistence type="predicted"/>